<proteinExistence type="predicted"/>
<evidence type="ECO:0000313" key="2">
    <source>
        <dbReference type="EMBL" id="MBU9834123.1"/>
    </source>
</evidence>
<dbReference type="Proteomes" id="UP000699865">
    <property type="component" value="Unassembled WGS sequence"/>
</dbReference>
<evidence type="ECO:0000256" key="1">
    <source>
        <dbReference type="SAM" id="Phobius"/>
    </source>
</evidence>
<gene>
    <name evidence="2" type="ORF">J1786_04665</name>
</gene>
<dbReference type="EMBL" id="JAFMOU010000060">
    <property type="protein sequence ID" value="MBU9834123.1"/>
    <property type="molecule type" value="Genomic_DNA"/>
</dbReference>
<dbReference type="RefSeq" id="WP_217137751.1">
    <property type="nucleotide sequence ID" value="NZ_JAFMOU010000060.1"/>
</dbReference>
<keyword evidence="3" id="KW-1185">Reference proteome</keyword>
<accession>A0ABS6KXG8</accession>
<name>A0ABS6KXG8_9GAMM</name>
<reference evidence="2 3" key="1">
    <citation type="submission" date="2021-03" db="EMBL/GenBank/DDBJ databases">
        <title>Five novel Rahnella species.</title>
        <authorList>
            <person name="Brady C."/>
            <person name="Asselin J."/>
            <person name="Beer S."/>
            <person name="Bruberg M.B."/>
            <person name="Crampton B."/>
            <person name="Venter S."/>
            <person name="Arnold D."/>
            <person name="Denman S."/>
        </authorList>
    </citation>
    <scope>NUCLEOTIDE SEQUENCE [LARGE SCALE GENOMIC DNA]</scope>
    <source>
        <strain evidence="2 3">L72c</strain>
    </source>
</reference>
<sequence length="133" mass="15128">MQFRTAIKLGHYFLTAYLLVMVGGYYFLNQQDDAPDTLKTVSQLNSEHWLYMTEHNTGGATVPITYRYYVEPKIKGSDQQIAKQLSALEPLISGMGSINDIHIDDKNRLTVNYSGRFINMASGVDQVTFEIQR</sequence>
<keyword evidence="1" id="KW-0812">Transmembrane</keyword>
<keyword evidence="1" id="KW-1133">Transmembrane helix</keyword>
<evidence type="ECO:0000313" key="3">
    <source>
        <dbReference type="Proteomes" id="UP000699865"/>
    </source>
</evidence>
<organism evidence="2 3">
    <name type="scientific">Rahnella perminowiae</name>
    <dbReference type="NCBI Taxonomy" id="2816244"/>
    <lineage>
        <taxon>Bacteria</taxon>
        <taxon>Pseudomonadati</taxon>
        <taxon>Pseudomonadota</taxon>
        <taxon>Gammaproteobacteria</taxon>
        <taxon>Enterobacterales</taxon>
        <taxon>Yersiniaceae</taxon>
        <taxon>Rahnella</taxon>
    </lineage>
</organism>
<protein>
    <submittedName>
        <fullName evidence="2">Uncharacterized protein</fullName>
    </submittedName>
</protein>
<comment type="caution">
    <text evidence="2">The sequence shown here is derived from an EMBL/GenBank/DDBJ whole genome shotgun (WGS) entry which is preliminary data.</text>
</comment>
<keyword evidence="1" id="KW-0472">Membrane</keyword>
<feature type="transmembrane region" description="Helical" evidence="1">
    <location>
        <begin position="12"/>
        <end position="28"/>
    </location>
</feature>